<keyword evidence="1" id="KW-1133">Transmembrane helix</keyword>
<feature type="transmembrane region" description="Helical" evidence="1">
    <location>
        <begin position="6"/>
        <end position="26"/>
    </location>
</feature>
<proteinExistence type="predicted"/>
<dbReference type="EMBL" id="KI271585">
    <property type="protein sequence ID" value="ERL65642.1"/>
    <property type="molecule type" value="Genomic_DNA"/>
</dbReference>
<dbReference type="PROSITE" id="PS51257">
    <property type="entry name" value="PROKAR_LIPOPROTEIN"/>
    <property type="match status" value="1"/>
</dbReference>
<dbReference type="Proteomes" id="UP000030647">
    <property type="component" value="Unassembled WGS sequence"/>
</dbReference>
<dbReference type="OrthoDB" id="9965867at2"/>
<evidence type="ECO:0000313" key="3">
    <source>
        <dbReference type="Proteomes" id="UP000030647"/>
    </source>
</evidence>
<feature type="transmembrane region" description="Helical" evidence="1">
    <location>
        <begin position="72"/>
        <end position="93"/>
    </location>
</feature>
<dbReference type="STRING" id="1231336.L248_2328"/>
<dbReference type="RefSeq" id="WP_022528994.1">
    <property type="nucleotide sequence ID" value="NZ_KI271585.1"/>
</dbReference>
<sequence length="101" mass="11133">MTSRRQIILSGITVACYAALAVTYACRRQWLAGLTRQPVLMITASILAAVLPGLLSLYLWSRATTLWPQLLWGALVTVSVWLLLSLIVLLLIFGPAWPLLV</sequence>
<reference evidence="3" key="1">
    <citation type="journal article" date="2013" name="Genome Announc.">
        <title>Whole-Genome Sequencing of Lactobacillus shenzhenensis Strain LY-73T.</title>
        <authorList>
            <person name="Lin Z."/>
            <person name="Liu Z."/>
            <person name="Yang R."/>
            <person name="Zou Y."/>
            <person name="Wan D."/>
            <person name="Chen J."/>
            <person name="Guo M."/>
            <person name="Zhao J."/>
            <person name="Fang C."/>
            <person name="Yang R."/>
            <person name="Liu F."/>
        </authorList>
    </citation>
    <scope>NUCLEOTIDE SEQUENCE [LARGE SCALE GENOMIC DNA]</scope>
    <source>
        <strain evidence="3">LY-73</strain>
    </source>
</reference>
<organism evidence="2 3">
    <name type="scientific">Schleiferilactobacillus shenzhenensis LY-73</name>
    <dbReference type="NCBI Taxonomy" id="1231336"/>
    <lineage>
        <taxon>Bacteria</taxon>
        <taxon>Bacillati</taxon>
        <taxon>Bacillota</taxon>
        <taxon>Bacilli</taxon>
        <taxon>Lactobacillales</taxon>
        <taxon>Lactobacillaceae</taxon>
        <taxon>Schleiferilactobacillus</taxon>
    </lineage>
</organism>
<keyword evidence="3" id="KW-1185">Reference proteome</keyword>
<feature type="transmembrane region" description="Helical" evidence="1">
    <location>
        <begin position="38"/>
        <end position="60"/>
    </location>
</feature>
<dbReference type="AlphaFoldDB" id="U4TW79"/>
<name>U4TW79_9LACO</name>
<dbReference type="eggNOG" id="ENOG5030BFF">
    <property type="taxonomic scope" value="Bacteria"/>
</dbReference>
<gene>
    <name evidence="2" type="ORF">L248_2328</name>
</gene>
<evidence type="ECO:0000256" key="1">
    <source>
        <dbReference type="SAM" id="Phobius"/>
    </source>
</evidence>
<keyword evidence="1" id="KW-0472">Membrane</keyword>
<accession>U4TW79</accession>
<keyword evidence="1" id="KW-0812">Transmembrane</keyword>
<protein>
    <submittedName>
        <fullName evidence="2">Uncharacterized protein</fullName>
    </submittedName>
</protein>
<evidence type="ECO:0000313" key="2">
    <source>
        <dbReference type="EMBL" id="ERL65642.1"/>
    </source>
</evidence>
<dbReference type="HOGENOM" id="CLU_2287953_0_0_9"/>